<dbReference type="EMBL" id="MRZV01000064">
    <property type="protein sequence ID" value="PIK60189.1"/>
    <property type="molecule type" value="Genomic_DNA"/>
</dbReference>
<evidence type="ECO:0000256" key="6">
    <source>
        <dbReference type="ARBA" id="ARBA00023134"/>
    </source>
</evidence>
<evidence type="ECO:0000256" key="7">
    <source>
        <dbReference type="SAM" id="MobiDB-lite"/>
    </source>
</evidence>
<dbReference type="GO" id="GO:0005092">
    <property type="term" value="F:GDP-dissociation inhibitor activity"/>
    <property type="evidence" value="ECO:0007669"/>
    <property type="project" value="TreeGrafter"/>
</dbReference>
<keyword evidence="4" id="KW-0547">Nucleotide-binding</keyword>
<feature type="region of interest" description="Disordered" evidence="7">
    <location>
        <begin position="319"/>
        <end position="346"/>
    </location>
</feature>
<keyword evidence="5" id="KW-0648">Protein biosynthesis</keyword>
<dbReference type="STRING" id="307972.A0A2G8LIW8"/>
<dbReference type="InterPro" id="IPR016190">
    <property type="entry name" value="Transl_init_fac_IF2/IF5_Zn-bd"/>
</dbReference>
<protein>
    <recommendedName>
        <fullName evidence="2">Eukaryotic translation initiation factor 5</fullName>
    </recommendedName>
</protein>
<keyword evidence="10" id="KW-1185">Reference proteome</keyword>
<dbReference type="Gene3D" id="2.20.25.350">
    <property type="match status" value="1"/>
</dbReference>
<dbReference type="SUPFAM" id="SSF100966">
    <property type="entry name" value="Translation initiation factor 2 beta, aIF2beta, N-terminal domain"/>
    <property type="match status" value="1"/>
</dbReference>
<sequence>MADIGKALTRPPRHLSPVLCHTELSSFRCKFAYRPVHRSLKFFGCELGAQTQFDVKNDRYIVNGSHDSSKLQEILAAFIIKFVLCPDCDNPETDLKVKRGSIGQRCKACGYQGFIALTHRVTQFIIRNPPDMDPKAIGESKTKRKSRKEEDDDDGEWSVDVSADAVAERMKALTEGAKSLTLTNDLEQSQTQRLQTFFDYVKKLKADDQLIGNDKQMFWEADRLDIKDKGPLVLVEVLLDEDIIKQLKLYRNHFLRLTMENPKHRSICLEVWNSFVPSKKYVSKEISQQIHDKAAHSLSGLKKQKKILVKRKRMKRLSGNKLHVEKVESGKKEAKPEEDEIDIDDI</sequence>
<evidence type="ECO:0000256" key="2">
    <source>
        <dbReference type="ARBA" id="ARBA00018059"/>
    </source>
</evidence>
<dbReference type="AlphaFoldDB" id="A0A2G8LIW8"/>
<dbReference type="Gene3D" id="1.25.40.180">
    <property type="match status" value="1"/>
</dbReference>
<organism evidence="9 10">
    <name type="scientific">Stichopus japonicus</name>
    <name type="common">Sea cucumber</name>
    <dbReference type="NCBI Taxonomy" id="307972"/>
    <lineage>
        <taxon>Eukaryota</taxon>
        <taxon>Metazoa</taxon>
        <taxon>Echinodermata</taxon>
        <taxon>Eleutherozoa</taxon>
        <taxon>Echinozoa</taxon>
        <taxon>Holothuroidea</taxon>
        <taxon>Aspidochirotacea</taxon>
        <taxon>Aspidochirotida</taxon>
        <taxon>Stichopodidae</taxon>
        <taxon>Apostichopus</taxon>
    </lineage>
</organism>
<dbReference type="Pfam" id="PF01873">
    <property type="entry name" value="eIF-5_eIF-2B"/>
    <property type="match status" value="1"/>
</dbReference>
<name>A0A2G8LIW8_STIJA</name>
<comment type="similarity">
    <text evidence="1">Belongs to the eIF-2-beta/eIF-5 family.</text>
</comment>
<dbReference type="Gene3D" id="3.30.30.170">
    <property type="match status" value="1"/>
</dbReference>
<dbReference type="GO" id="GO:0005525">
    <property type="term" value="F:GTP binding"/>
    <property type="evidence" value="ECO:0007669"/>
    <property type="project" value="UniProtKB-KW"/>
</dbReference>
<keyword evidence="3 9" id="KW-0396">Initiation factor</keyword>
<evidence type="ECO:0000256" key="1">
    <source>
        <dbReference type="ARBA" id="ARBA00010397"/>
    </source>
</evidence>
<feature type="compositionally biased region" description="Basic and acidic residues" evidence="7">
    <location>
        <begin position="322"/>
        <end position="335"/>
    </location>
</feature>
<dbReference type="SMART" id="SM00653">
    <property type="entry name" value="eIF2B_5"/>
    <property type="match status" value="1"/>
</dbReference>
<dbReference type="GO" id="GO:0071074">
    <property type="term" value="F:eukaryotic initiation factor eIF2 binding"/>
    <property type="evidence" value="ECO:0007669"/>
    <property type="project" value="TreeGrafter"/>
</dbReference>
<dbReference type="GO" id="GO:0001732">
    <property type="term" value="P:formation of cytoplasmic translation initiation complex"/>
    <property type="evidence" value="ECO:0007669"/>
    <property type="project" value="TreeGrafter"/>
</dbReference>
<gene>
    <name evidence="9" type="ORF">BSL78_02911</name>
</gene>
<dbReference type="Proteomes" id="UP000230750">
    <property type="component" value="Unassembled WGS sequence"/>
</dbReference>
<proteinExistence type="inferred from homology"/>
<feature type="domain" description="Translation initiation factor IF2/IF5" evidence="8">
    <location>
        <begin position="10"/>
        <end position="112"/>
    </location>
</feature>
<feature type="compositionally biased region" description="Acidic residues" evidence="7">
    <location>
        <begin position="336"/>
        <end position="346"/>
    </location>
</feature>
<evidence type="ECO:0000256" key="4">
    <source>
        <dbReference type="ARBA" id="ARBA00022741"/>
    </source>
</evidence>
<evidence type="ECO:0000256" key="5">
    <source>
        <dbReference type="ARBA" id="ARBA00022917"/>
    </source>
</evidence>
<accession>A0A2G8LIW8</accession>
<dbReference type="InterPro" id="IPR045196">
    <property type="entry name" value="IF2/IF5"/>
</dbReference>
<evidence type="ECO:0000313" key="10">
    <source>
        <dbReference type="Proteomes" id="UP000230750"/>
    </source>
</evidence>
<feature type="region of interest" description="Disordered" evidence="7">
    <location>
        <begin position="128"/>
        <end position="157"/>
    </location>
</feature>
<dbReference type="PANTHER" id="PTHR23001:SF7">
    <property type="entry name" value="EUKARYOTIC TRANSLATION INITIATION FACTOR 5"/>
    <property type="match status" value="1"/>
</dbReference>
<dbReference type="InterPro" id="IPR016189">
    <property type="entry name" value="Transl_init_fac_IF2/IF5_N"/>
</dbReference>
<reference evidence="9 10" key="1">
    <citation type="journal article" date="2017" name="PLoS Biol.">
        <title>The sea cucumber genome provides insights into morphological evolution and visceral regeneration.</title>
        <authorList>
            <person name="Zhang X."/>
            <person name="Sun L."/>
            <person name="Yuan J."/>
            <person name="Sun Y."/>
            <person name="Gao Y."/>
            <person name="Zhang L."/>
            <person name="Li S."/>
            <person name="Dai H."/>
            <person name="Hamel J.F."/>
            <person name="Liu C."/>
            <person name="Yu Y."/>
            <person name="Liu S."/>
            <person name="Lin W."/>
            <person name="Guo K."/>
            <person name="Jin S."/>
            <person name="Xu P."/>
            <person name="Storey K.B."/>
            <person name="Huan P."/>
            <person name="Zhang T."/>
            <person name="Zhou Y."/>
            <person name="Zhang J."/>
            <person name="Lin C."/>
            <person name="Li X."/>
            <person name="Xing L."/>
            <person name="Huo D."/>
            <person name="Sun M."/>
            <person name="Wang L."/>
            <person name="Mercier A."/>
            <person name="Li F."/>
            <person name="Yang H."/>
            <person name="Xiang J."/>
        </authorList>
    </citation>
    <scope>NUCLEOTIDE SEQUENCE [LARGE SCALE GENOMIC DNA]</scope>
    <source>
        <strain evidence="9">Shaxun</strain>
        <tissue evidence="9">Muscle</tissue>
    </source>
</reference>
<dbReference type="FunFam" id="2.20.25.350:FF:000001">
    <property type="entry name" value="Eukaryotic translation initiation factor 5"/>
    <property type="match status" value="1"/>
</dbReference>
<feature type="compositionally biased region" description="Basic and acidic residues" evidence="7">
    <location>
        <begin position="130"/>
        <end position="141"/>
    </location>
</feature>
<dbReference type="SUPFAM" id="SSF75689">
    <property type="entry name" value="Zinc-binding domain of translation initiation factor 2 beta"/>
    <property type="match status" value="1"/>
</dbReference>
<evidence type="ECO:0000256" key="3">
    <source>
        <dbReference type="ARBA" id="ARBA00022540"/>
    </source>
</evidence>
<dbReference type="PANTHER" id="PTHR23001">
    <property type="entry name" value="EUKARYOTIC TRANSLATION INITIATION FACTOR"/>
    <property type="match status" value="1"/>
</dbReference>
<dbReference type="InterPro" id="IPR002735">
    <property type="entry name" value="Transl_init_fac_IF2/IF5_dom"/>
</dbReference>
<dbReference type="GO" id="GO:0005829">
    <property type="term" value="C:cytosol"/>
    <property type="evidence" value="ECO:0007669"/>
    <property type="project" value="TreeGrafter"/>
</dbReference>
<dbReference type="OrthoDB" id="10250831at2759"/>
<keyword evidence="6" id="KW-0342">GTP-binding</keyword>
<evidence type="ECO:0000313" key="9">
    <source>
        <dbReference type="EMBL" id="PIK60189.1"/>
    </source>
</evidence>
<evidence type="ECO:0000259" key="8">
    <source>
        <dbReference type="SMART" id="SM00653"/>
    </source>
</evidence>
<comment type="caution">
    <text evidence="9">The sequence shown here is derived from an EMBL/GenBank/DDBJ whole genome shotgun (WGS) entry which is preliminary data.</text>
</comment>
<dbReference type="GO" id="GO:0003743">
    <property type="term" value="F:translation initiation factor activity"/>
    <property type="evidence" value="ECO:0007669"/>
    <property type="project" value="UniProtKB-KW"/>
</dbReference>